<dbReference type="OrthoDB" id="5340163at2759"/>
<dbReference type="Pfam" id="PF14022">
    <property type="entry name" value="DUF4238"/>
    <property type="match status" value="1"/>
</dbReference>
<accession>A0A2J6PGT9</accession>
<dbReference type="Proteomes" id="UP000235672">
    <property type="component" value="Unassembled WGS sequence"/>
</dbReference>
<evidence type="ECO:0000313" key="2">
    <source>
        <dbReference type="Proteomes" id="UP000235672"/>
    </source>
</evidence>
<protein>
    <recommendedName>
        <fullName evidence="3">DUF4238 domain-containing protein</fullName>
    </recommendedName>
</protein>
<dbReference type="EMBL" id="KZ613534">
    <property type="protein sequence ID" value="PMD13234.1"/>
    <property type="molecule type" value="Genomic_DNA"/>
</dbReference>
<dbReference type="InterPro" id="IPR025332">
    <property type="entry name" value="DUF4238"/>
</dbReference>
<reference evidence="1 2" key="1">
    <citation type="submission" date="2016-05" db="EMBL/GenBank/DDBJ databases">
        <title>A degradative enzymes factory behind the ericoid mycorrhizal symbiosis.</title>
        <authorList>
            <consortium name="DOE Joint Genome Institute"/>
            <person name="Martino E."/>
            <person name="Morin E."/>
            <person name="Grelet G."/>
            <person name="Kuo A."/>
            <person name="Kohler A."/>
            <person name="Daghino S."/>
            <person name="Barry K."/>
            <person name="Choi C."/>
            <person name="Cichocki N."/>
            <person name="Clum A."/>
            <person name="Copeland A."/>
            <person name="Hainaut M."/>
            <person name="Haridas S."/>
            <person name="Labutti K."/>
            <person name="Lindquist E."/>
            <person name="Lipzen A."/>
            <person name="Khouja H.-R."/>
            <person name="Murat C."/>
            <person name="Ohm R."/>
            <person name="Olson A."/>
            <person name="Spatafora J."/>
            <person name="Veneault-Fourrey C."/>
            <person name="Henrissat B."/>
            <person name="Grigoriev I."/>
            <person name="Martin F."/>
            <person name="Perotto S."/>
        </authorList>
    </citation>
    <scope>NUCLEOTIDE SEQUENCE [LARGE SCALE GENOMIC DNA]</scope>
    <source>
        <strain evidence="1 2">UAMH 7357</strain>
    </source>
</reference>
<evidence type="ECO:0008006" key="3">
    <source>
        <dbReference type="Google" id="ProtNLM"/>
    </source>
</evidence>
<evidence type="ECO:0000313" key="1">
    <source>
        <dbReference type="EMBL" id="PMD13234.1"/>
    </source>
</evidence>
<proteinExistence type="predicted"/>
<name>A0A2J6PGT9_9HELO</name>
<gene>
    <name evidence="1" type="ORF">NA56DRAFT_651930</name>
</gene>
<dbReference type="AlphaFoldDB" id="A0A2J6PGT9"/>
<organism evidence="1 2">
    <name type="scientific">Hyaloscypha hepaticicola</name>
    <dbReference type="NCBI Taxonomy" id="2082293"/>
    <lineage>
        <taxon>Eukaryota</taxon>
        <taxon>Fungi</taxon>
        <taxon>Dikarya</taxon>
        <taxon>Ascomycota</taxon>
        <taxon>Pezizomycotina</taxon>
        <taxon>Leotiomycetes</taxon>
        <taxon>Helotiales</taxon>
        <taxon>Hyaloscyphaceae</taxon>
        <taxon>Hyaloscypha</taxon>
    </lineage>
</organism>
<sequence>MAAHANQYHHYIPRFILKRFAHRDVKTKRLTWDGLLHVFDLPSGQFYLGEVGKTCGTQNLYYDAYDTDPMRIEHLFSKLESKTSSTFAKISTAVTDGLDHIDILEKDIHILFKFMNLSLRRSERYRNELKSPYRENDFMFQRIFEASRKSGRSGDPDQFWLDHLLYLLGTSHEDLLADAEKTDSNAAADTYKDFIERYALQIWKAADGYEFFLNDRLVDFEGDTQSFLGAEVKETGSQLIWMTTEDLIHLILPISPEVAVIFCDESRCWESPFADMMHRLKEPYPQNSLLKNAPHKDIVNINVPSQRRGKKTWPASVAWRVNIGTLSRDHHRILASYSLSHAKSFVVVRRRARFERAKRELEVFNKTRDEVWKTQGIRFGYQDTQRQQKEGDEHPPPSQEQITRIVGNHMSALEDVLNIINTTHEPLQRTKDNAFKSWLAIRALESYRLKYITTSSSKSDTESSHFCVMHPALKAAFEAVYPPQHPDHRDLVTIDFGQFLSYGIGEEMFAQLTFKIDSKISELVHADTFNTHWEAFATKLRPPEGSLLQSDEGLSEQPTRLEEDLLENPSFQSIFRAAQGFDVLKWMFEERQDILATFVQQIAVPMEAMQPRVFRIRLRRD</sequence>
<keyword evidence="2" id="KW-1185">Reference proteome</keyword>